<evidence type="ECO:0000313" key="4">
    <source>
        <dbReference type="Proteomes" id="UP001555826"/>
    </source>
</evidence>
<keyword evidence="4" id="KW-1185">Reference proteome</keyword>
<dbReference type="InterPro" id="IPR041427">
    <property type="entry name" value="AbiJ-NTD3"/>
</dbReference>
<organism evidence="3 4">
    <name type="scientific">Kineococcus endophyticus</name>
    <dbReference type="NCBI Taxonomy" id="1181883"/>
    <lineage>
        <taxon>Bacteria</taxon>
        <taxon>Bacillati</taxon>
        <taxon>Actinomycetota</taxon>
        <taxon>Actinomycetes</taxon>
        <taxon>Kineosporiales</taxon>
        <taxon>Kineosporiaceae</taxon>
        <taxon>Kineococcus</taxon>
    </lineage>
</organism>
<dbReference type="RefSeq" id="WP_367641389.1">
    <property type="nucleotide sequence ID" value="NZ_JBFNQN010000029.1"/>
</dbReference>
<name>A0ABV3PDZ3_9ACTN</name>
<comment type="caution">
    <text evidence="3">The sequence shown here is derived from an EMBL/GenBank/DDBJ whole genome shotgun (WGS) entry which is preliminary data.</text>
</comment>
<sequence>MTPEVIAQARHLVHGLVHELGPLHRHIDLAEVCVQYGLPAPPPEGPPEDAPEGPPRSKRDRLQVVLKELDAQPEPAYLAILAAFVNHGLAPAQRNTAEDLLWSLQAWPPISERVRREVAVALDEVGFPRHNPDGLMTVLHRLWVLEDAATFWGASGLAEEVQRHVVDNEDWTALQLFERLGALNAGDRRFALFLQALASHRVCPDETHQQAMVAVLNPALARAGVRMEQTGEDGGYPIFTLLKTGAARRPPQLLLFASIDSKPDLRLEDVLDQQIGVMNPDTVLRYDEPVGTDGFTGAHLLQWWLRRPDQAGRNEREAKANLWRRLRASLPVNSPPQRALFEIYHDLYARTTTDANFFALLPEVWVHWDPRTKSQRGAAALQTHRMDFLMLLPGNARIVIEVDGRQHYSDGDRPSPERYAATVRGGRQLQLSGYHVHRFGGAELIGEHARLTVQEFFDALLQQWVP</sequence>
<feature type="domain" description="AbiJ-NTD3" evidence="2">
    <location>
        <begin position="110"/>
        <end position="272"/>
    </location>
</feature>
<reference evidence="3 4" key="1">
    <citation type="submission" date="2024-07" db="EMBL/GenBank/DDBJ databases">
        <authorList>
            <person name="Thanompreechachai J."/>
            <person name="Duangmal K."/>
        </authorList>
    </citation>
    <scope>NUCLEOTIDE SEQUENCE [LARGE SCALE GENOMIC DNA]</scope>
    <source>
        <strain evidence="3 4">KCTC 19886</strain>
    </source>
</reference>
<dbReference type="Proteomes" id="UP001555826">
    <property type="component" value="Unassembled WGS sequence"/>
</dbReference>
<dbReference type="EMBL" id="JBFNQN010000029">
    <property type="protein sequence ID" value="MEW9267864.1"/>
    <property type="molecule type" value="Genomic_DNA"/>
</dbReference>
<evidence type="ECO:0000256" key="1">
    <source>
        <dbReference type="SAM" id="MobiDB-lite"/>
    </source>
</evidence>
<gene>
    <name evidence="3" type="ORF">AB1207_24250</name>
</gene>
<proteinExistence type="predicted"/>
<evidence type="ECO:0000259" key="2">
    <source>
        <dbReference type="Pfam" id="PF18860"/>
    </source>
</evidence>
<dbReference type="Pfam" id="PF18860">
    <property type="entry name" value="AbiJ_NTD3"/>
    <property type="match status" value="1"/>
</dbReference>
<feature type="region of interest" description="Disordered" evidence="1">
    <location>
        <begin position="38"/>
        <end position="58"/>
    </location>
</feature>
<evidence type="ECO:0000313" key="3">
    <source>
        <dbReference type="EMBL" id="MEW9267864.1"/>
    </source>
</evidence>
<accession>A0ABV3PDZ3</accession>
<protein>
    <recommendedName>
        <fullName evidence="2">AbiJ-NTD3 domain-containing protein</fullName>
    </recommendedName>
</protein>